<dbReference type="Proteomes" id="UP000887579">
    <property type="component" value="Unplaced"/>
</dbReference>
<accession>A0AC34F7Z9</accession>
<reference evidence="2" key="1">
    <citation type="submission" date="2022-11" db="UniProtKB">
        <authorList>
            <consortium name="WormBaseParasite"/>
        </authorList>
    </citation>
    <scope>IDENTIFICATION</scope>
</reference>
<sequence>MNYIKSLISLSMSSISWVNVSALQDTLGGFIGASELPGEWNRADVKKWKLKAFRIQSQYYHFFEGERFHSFSDIESLKHFVCAALYKNPKDFCSDLFNDDGGQYSDDQKFISSRITKKIVSVSPSSELFEVGAVLVCCKLKAFEFVIPVFCVKREERKPKFVDCFADDFESWSQWKENNRLPLMKYCFPAHGIYTSVEYHTVVYDKSVEPHLEYSTTPSCDLTKRLQGFSSRELHEECFP</sequence>
<proteinExistence type="predicted"/>
<organism evidence="1 2">
    <name type="scientific">Panagrolaimus sp. ES5</name>
    <dbReference type="NCBI Taxonomy" id="591445"/>
    <lineage>
        <taxon>Eukaryota</taxon>
        <taxon>Metazoa</taxon>
        <taxon>Ecdysozoa</taxon>
        <taxon>Nematoda</taxon>
        <taxon>Chromadorea</taxon>
        <taxon>Rhabditida</taxon>
        <taxon>Tylenchina</taxon>
        <taxon>Panagrolaimomorpha</taxon>
        <taxon>Panagrolaimoidea</taxon>
        <taxon>Panagrolaimidae</taxon>
        <taxon>Panagrolaimus</taxon>
    </lineage>
</organism>
<protein>
    <submittedName>
        <fullName evidence="2">DUF4781 domain-containing protein</fullName>
    </submittedName>
</protein>
<evidence type="ECO:0000313" key="2">
    <source>
        <dbReference type="WBParaSite" id="ES5_v2.g13412.t1"/>
    </source>
</evidence>
<evidence type="ECO:0000313" key="1">
    <source>
        <dbReference type="Proteomes" id="UP000887579"/>
    </source>
</evidence>
<dbReference type="WBParaSite" id="ES5_v2.g13412.t1">
    <property type="protein sequence ID" value="ES5_v2.g13412.t1"/>
    <property type="gene ID" value="ES5_v2.g13412"/>
</dbReference>
<name>A0AC34F7Z9_9BILA</name>